<accession>A0A0A8ZS74</accession>
<proteinExistence type="predicted"/>
<dbReference type="AlphaFoldDB" id="A0A0A8ZS74"/>
<organism evidence="1">
    <name type="scientific">Arundo donax</name>
    <name type="common">Giant reed</name>
    <name type="synonym">Donax arundinaceus</name>
    <dbReference type="NCBI Taxonomy" id="35708"/>
    <lineage>
        <taxon>Eukaryota</taxon>
        <taxon>Viridiplantae</taxon>
        <taxon>Streptophyta</taxon>
        <taxon>Embryophyta</taxon>
        <taxon>Tracheophyta</taxon>
        <taxon>Spermatophyta</taxon>
        <taxon>Magnoliopsida</taxon>
        <taxon>Liliopsida</taxon>
        <taxon>Poales</taxon>
        <taxon>Poaceae</taxon>
        <taxon>PACMAD clade</taxon>
        <taxon>Arundinoideae</taxon>
        <taxon>Arundineae</taxon>
        <taxon>Arundo</taxon>
    </lineage>
</organism>
<evidence type="ECO:0000313" key="1">
    <source>
        <dbReference type="EMBL" id="JAD37677.1"/>
    </source>
</evidence>
<reference evidence="1" key="2">
    <citation type="journal article" date="2015" name="Data Brief">
        <title>Shoot transcriptome of the giant reed, Arundo donax.</title>
        <authorList>
            <person name="Barrero R.A."/>
            <person name="Guerrero F.D."/>
            <person name="Moolhuijzen P."/>
            <person name="Goolsby J.A."/>
            <person name="Tidwell J."/>
            <person name="Bellgard S.E."/>
            <person name="Bellgard M.I."/>
        </authorList>
    </citation>
    <scope>NUCLEOTIDE SEQUENCE</scope>
    <source>
        <tissue evidence="1">Shoot tissue taken approximately 20 cm above the soil surface</tissue>
    </source>
</reference>
<reference evidence="1" key="1">
    <citation type="submission" date="2014-09" db="EMBL/GenBank/DDBJ databases">
        <authorList>
            <person name="Magalhaes I.L.F."/>
            <person name="Oliveira U."/>
            <person name="Santos F.R."/>
            <person name="Vidigal T.H.D.A."/>
            <person name="Brescovit A.D."/>
            <person name="Santos A.J."/>
        </authorList>
    </citation>
    <scope>NUCLEOTIDE SEQUENCE</scope>
    <source>
        <tissue evidence="1">Shoot tissue taken approximately 20 cm above the soil surface</tissue>
    </source>
</reference>
<name>A0A0A8ZS74_ARUDO</name>
<dbReference type="EMBL" id="GBRH01260218">
    <property type="protein sequence ID" value="JAD37677.1"/>
    <property type="molecule type" value="Transcribed_RNA"/>
</dbReference>
<sequence>MTRACYVARPERLCYVHFYGTSMVQNFSR</sequence>
<protein>
    <submittedName>
        <fullName evidence="1">Uncharacterized protein</fullName>
    </submittedName>
</protein>